<keyword evidence="3" id="KW-0804">Transcription</keyword>
<name>A0A517LUJ0_9BACT</name>
<dbReference type="PANTHER" id="PTHR43132">
    <property type="entry name" value="ARSENICAL RESISTANCE OPERON REPRESSOR ARSR-RELATED"/>
    <property type="match status" value="1"/>
</dbReference>
<evidence type="ECO:0000313" key="7">
    <source>
        <dbReference type="Proteomes" id="UP000319557"/>
    </source>
</evidence>
<dbReference type="GO" id="GO:0003700">
    <property type="term" value="F:DNA-binding transcription factor activity"/>
    <property type="evidence" value="ECO:0007669"/>
    <property type="project" value="InterPro"/>
</dbReference>
<reference evidence="6 7" key="1">
    <citation type="submission" date="2019-02" db="EMBL/GenBank/DDBJ databases">
        <title>Deep-cultivation of Planctomycetes and their phenomic and genomic characterization uncovers novel biology.</title>
        <authorList>
            <person name="Wiegand S."/>
            <person name="Jogler M."/>
            <person name="Boedeker C."/>
            <person name="Pinto D."/>
            <person name="Vollmers J."/>
            <person name="Rivas-Marin E."/>
            <person name="Kohn T."/>
            <person name="Peeters S.H."/>
            <person name="Heuer A."/>
            <person name="Rast P."/>
            <person name="Oberbeckmann S."/>
            <person name="Bunk B."/>
            <person name="Jeske O."/>
            <person name="Meyerdierks A."/>
            <person name="Storesund J.E."/>
            <person name="Kallscheuer N."/>
            <person name="Luecker S."/>
            <person name="Lage O.M."/>
            <person name="Pohl T."/>
            <person name="Merkel B.J."/>
            <person name="Hornburger P."/>
            <person name="Mueller R.-W."/>
            <person name="Bruemmer F."/>
            <person name="Labrenz M."/>
            <person name="Spormann A.M."/>
            <person name="Op den Camp H."/>
            <person name="Overmann J."/>
            <person name="Amann R."/>
            <person name="Jetten M.S.M."/>
            <person name="Mascher T."/>
            <person name="Medema M.H."/>
            <person name="Devos D.P."/>
            <person name="Kaster A.-K."/>
            <person name="Ovreas L."/>
            <person name="Rohde M."/>
            <person name="Galperin M.Y."/>
            <person name="Jogler C."/>
        </authorList>
    </citation>
    <scope>NUCLEOTIDE SEQUENCE [LARGE SCALE GENOMIC DNA]</scope>
    <source>
        <strain evidence="6 7">EC9</strain>
    </source>
</reference>
<dbReference type="InterPro" id="IPR036390">
    <property type="entry name" value="WH_DNA-bd_sf"/>
</dbReference>
<dbReference type="NCBIfam" id="NF033788">
    <property type="entry name" value="HTH_metalloreg"/>
    <property type="match status" value="1"/>
</dbReference>
<keyword evidence="1" id="KW-0805">Transcription regulation</keyword>
<organism evidence="6 7">
    <name type="scientific">Rosistilla ulvae</name>
    <dbReference type="NCBI Taxonomy" id="1930277"/>
    <lineage>
        <taxon>Bacteria</taxon>
        <taxon>Pseudomonadati</taxon>
        <taxon>Planctomycetota</taxon>
        <taxon>Planctomycetia</taxon>
        <taxon>Pirellulales</taxon>
        <taxon>Pirellulaceae</taxon>
        <taxon>Rosistilla</taxon>
    </lineage>
</organism>
<evidence type="ECO:0000259" key="5">
    <source>
        <dbReference type="PROSITE" id="PS50987"/>
    </source>
</evidence>
<dbReference type="Gene3D" id="1.10.10.10">
    <property type="entry name" value="Winged helix-like DNA-binding domain superfamily/Winged helix DNA-binding domain"/>
    <property type="match status" value="1"/>
</dbReference>
<dbReference type="EMBL" id="CP036261">
    <property type="protein sequence ID" value="QDS86286.1"/>
    <property type="molecule type" value="Genomic_DNA"/>
</dbReference>
<dbReference type="InterPro" id="IPR001845">
    <property type="entry name" value="HTH_ArsR_DNA-bd_dom"/>
</dbReference>
<dbReference type="Proteomes" id="UP000319557">
    <property type="component" value="Chromosome"/>
</dbReference>
<dbReference type="PROSITE" id="PS50987">
    <property type="entry name" value="HTH_ARSR_2"/>
    <property type="match status" value="1"/>
</dbReference>
<protein>
    <submittedName>
        <fullName evidence="6">Helix-turn-helix domain protein</fullName>
    </submittedName>
</protein>
<dbReference type="KEGG" id="ruv:EC9_04460"/>
<dbReference type="AlphaFoldDB" id="A0A517LUJ0"/>
<feature type="region of interest" description="Disordered" evidence="4">
    <location>
        <begin position="104"/>
        <end position="124"/>
    </location>
</feature>
<dbReference type="InterPro" id="IPR036388">
    <property type="entry name" value="WH-like_DNA-bd_sf"/>
</dbReference>
<dbReference type="InterPro" id="IPR011991">
    <property type="entry name" value="ArsR-like_HTH"/>
</dbReference>
<dbReference type="CDD" id="cd00090">
    <property type="entry name" value="HTH_ARSR"/>
    <property type="match status" value="1"/>
</dbReference>
<dbReference type="SMART" id="SM00418">
    <property type="entry name" value="HTH_ARSR"/>
    <property type="match status" value="1"/>
</dbReference>
<dbReference type="Pfam" id="PF12840">
    <property type="entry name" value="HTH_20"/>
    <property type="match status" value="1"/>
</dbReference>
<evidence type="ECO:0000313" key="6">
    <source>
        <dbReference type="EMBL" id="QDS86286.1"/>
    </source>
</evidence>
<evidence type="ECO:0000256" key="2">
    <source>
        <dbReference type="ARBA" id="ARBA00023125"/>
    </source>
</evidence>
<dbReference type="GO" id="GO:0003677">
    <property type="term" value="F:DNA binding"/>
    <property type="evidence" value="ECO:0007669"/>
    <property type="project" value="UniProtKB-KW"/>
</dbReference>
<evidence type="ECO:0000256" key="4">
    <source>
        <dbReference type="SAM" id="MobiDB-lite"/>
    </source>
</evidence>
<evidence type="ECO:0000256" key="3">
    <source>
        <dbReference type="ARBA" id="ARBA00023163"/>
    </source>
</evidence>
<dbReference type="OrthoDB" id="9798835at2"/>
<dbReference type="SUPFAM" id="SSF46785">
    <property type="entry name" value="Winged helix' DNA-binding domain"/>
    <property type="match status" value="1"/>
</dbReference>
<proteinExistence type="predicted"/>
<dbReference type="PANTHER" id="PTHR43132:SF2">
    <property type="entry name" value="ARSENICAL RESISTANCE OPERON REPRESSOR ARSR-RELATED"/>
    <property type="match status" value="1"/>
</dbReference>
<evidence type="ECO:0000256" key="1">
    <source>
        <dbReference type="ARBA" id="ARBA00023015"/>
    </source>
</evidence>
<keyword evidence="2" id="KW-0238">DNA-binding</keyword>
<keyword evidence="7" id="KW-1185">Reference proteome</keyword>
<feature type="domain" description="HTH arsR-type" evidence="5">
    <location>
        <begin position="1"/>
        <end position="95"/>
    </location>
</feature>
<accession>A0A517LUJ0</accession>
<dbReference type="InterPro" id="IPR051011">
    <property type="entry name" value="Metal_resp_trans_reg"/>
</dbReference>
<gene>
    <name evidence="6" type="ORF">EC9_04460</name>
</gene>
<dbReference type="RefSeq" id="WP_145341945.1">
    <property type="nucleotide sequence ID" value="NZ_CP036261.1"/>
</dbReference>
<dbReference type="PRINTS" id="PR00778">
    <property type="entry name" value="HTHARSR"/>
</dbReference>
<sequence length="124" mass="13437">MEIKEAVIALSALAQESRLEVFRLLAKLGPEGLSAGQIAEKLRIPSATLSFHLKELSHAGLVVSHKEGRSVIYAINVQGMNCLMGFLTEDCCQGRPELCTPTRCDAASKKQTNKKKPSQKGADK</sequence>